<feature type="compositionally biased region" description="Polar residues" evidence="1">
    <location>
        <begin position="158"/>
        <end position="180"/>
    </location>
</feature>
<feature type="non-terminal residue" evidence="3">
    <location>
        <position position="1"/>
    </location>
</feature>
<evidence type="ECO:0000313" key="3">
    <source>
        <dbReference type="EMBL" id="CAF4298907.1"/>
    </source>
</evidence>
<dbReference type="Proteomes" id="UP000682733">
    <property type="component" value="Unassembled WGS sequence"/>
</dbReference>
<accession>A0A8S2TNF7</accession>
<feature type="compositionally biased region" description="Polar residues" evidence="1">
    <location>
        <begin position="223"/>
        <end position="238"/>
    </location>
</feature>
<feature type="compositionally biased region" description="Basic residues" evidence="1">
    <location>
        <begin position="184"/>
        <end position="196"/>
    </location>
</feature>
<reference evidence="3" key="1">
    <citation type="submission" date="2021-02" db="EMBL/GenBank/DDBJ databases">
        <authorList>
            <person name="Nowell W R."/>
        </authorList>
    </citation>
    <scope>NUCLEOTIDE SEQUENCE</scope>
</reference>
<name>A0A8S2TNF7_9BILA</name>
<feature type="region of interest" description="Disordered" evidence="1">
    <location>
        <begin position="1"/>
        <end position="20"/>
    </location>
</feature>
<dbReference type="EMBL" id="CAJNOK010035207">
    <property type="protein sequence ID" value="CAF1510966.1"/>
    <property type="molecule type" value="Genomic_DNA"/>
</dbReference>
<feature type="compositionally biased region" description="Low complexity" evidence="1">
    <location>
        <begin position="197"/>
        <end position="222"/>
    </location>
</feature>
<evidence type="ECO:0000256" key="1">
    <source>
        <dbReference type="SAM" id="MobiDB-lite"/>
    </source>
</evidence>
<feature type="region of interest" description="Disordered" evidence="1">
    <location>
        <begin position="67"/>
        <end position="112"/>
    </location>
</feature>
<organism evidence="3 4">
    <name type="scientific">Didymodactylos carnosus</name>
    <dbReference type="NCBI Taxonomy" id="1234261"/>
    <lineage>
        <taxon>Eukaryota</taxon>
        <taxon>Metazoa</taxon>
        <taxon>Spiralia</taxon>
        <taxon>Gnathifera</taxon>
        <taxon>Rotifera</taxon>
        <taxon>Eurotatoria</taxon>
        <taxon>Bdelloidea</taxon>
        <taxon>Philodinida</taxon>
        <taxon>Philodinidae</taxon>
        <taxon>Didymodactylos</taxon>
    </lineage>
</organism>
<evidence type="ECO:0000313" key="4">
    <source>
        <dbReference type="Proteomes" id="UP000682733"/>
    </source>
</evidence>
<dbReference type="Proteomes" id="UP000677228">
    <property type="component" value="Unassembled WGS sequence"/>
</dbReference>
<feature type="compositionally biased region" description="Low complexity" evidence="1">
    <location>
        <begin position="31"/>
        <end position="53"/>
    </location>
</feature>
<sequence>MTFFGLTPSSGGSSSNSNSRTLQILTPSTISNQPQQLSSSSSGGNDSSSNNNSTTLQILTTSMVNNQPQQLSSTSGNAADVSFTQDVSNPPPFSLKTISRTPEKTATRSSRITTSQMTSLFSVFISTIAPKTTGVNPHQPTSFSSEKTLAFTKERLQTQKTGTSQGSLFQITGRTKLSPVTKSKTAKRPKPTKPSKTKPTSPVQSFTSLFTSKTSSASGATSNQLQTEPFTSSTSGTYSALPREISYKLESKNVEKLEY</sequence>
<evidence type="ECO:0000313" key="2">
    <source>
        <dbReference type="EMBL" id="CAF1510966.1"/>
    </source>
</evidence>
<dbReference type="AlphaFoldDB" id="A0A8S2TNF7"/>
<gene>
    <name evidence="2" type="ORF">OVA965_LOCUS37369</name>
    <name evidence="3" type="ORF">TMI583_LOCUS38449</name>
</gene>
<comment type="caution">
    <text evidence="3">The sequence shown here is derived from an EMBL/GenBank/DDBJ whole genome shotgun (WGS) entry which is preliminary data.</text>
</comment>
<proteinExistence type="predicted"/>
<protein>
    <submittedName>
        <fullName evidence="3">Uncharacterized protein</fullName>
    </submittedName>
</protein>
<feature type="region of interest" description="Disordered" evidence="1">
    <location>
        <begin position="156"/>
        <end position="238"/>
    </location>
</feature>
<feature type="compositionally biased region" description="Low complexity" evidence="1">
    <location>
        <begin position="9"/>
        <end position="19"/>
    </location>
</feature>
<feature type="region of interest" description="Disordered" evidence="1">
    <location>
        <begin position="28"/>
        <end position="53"/>
    </location>
</feature>
<dbReference type="EMBL" id="CAJOBA010057285">
    <property type="protein sequence ID" value="CAF4298907.1"/>
    <property type="molecule type" value="Genomic_DNA"/>
</dbReference>
<feature type="compositionally biased region" description="Polar residues" evidence="1">
    <location>
        <begin position="67"/>
        <end position="88"/>
    </location>
</feature>